<feature type="domain" description="dTDP-4-dehydro-6-deoxy-alpha-D-glucopyranose 2,3-dehydratase" evidence="1">
    <location>
        <begin position="46"/>
        <end position="255"/>
    </location>
</feature>
<dbReference type="GO" id="GO:0016829">
    <property type="term" value="F:lyase activity"/>
    <property type="evidence" value="ECO:0007669"/>
    <property type="project" value="InterPro"/>
</dbReference>
<dbReference type="Gene3D" id="3.90.79.40">
    <property type="entry name" value="EvaA sugar 2,3-dehydratase subunit"/>
    <property type="match status" value="1"/>
</dbReference>
<keyword evidence="3" id="KW-1185">Reference proteome</keyword>
<dbReference type="KEGG" id="sde:Sde_2127"/>
<dbReference type="AlphaFoldDB" id="Q21IU2"/>
<evidence type="ECO:0000313" key="2">
    <source>
        <dbReference type="EMBL" id="ABD81387.1"/>
    </source>
</evidence>
<proteinExistence type="predicted"/>
<reference evidence="2 3" key="1">
    <citation type="journal article" date="2008" name="PLoS Genet.">
        <title>Complete genome sequence of the complex carbohydrate-degrading marine bacterium, Saccharophagus degradans strain 2-40 T.</title>
        <authorList>
            <person name="Weiner R.M."/>
            <person name="Taylor L.E.II."/>
            <person name="Henrissat B."/>
            <person name="Hauser L."/>
            <person name="Land M."/>
            <person name="Coutinho P.M."/>
            <person name="Rancurel C."/>
            <person name="Saunders E.H."/>
            <person name="Longmire A.G."/>
            <person name="Zhang H."/>
            <person name="Bayer E.A."/>
            <person name="Gilbert H.J."/>
            <person name="Larimer F."/>
            <person name="Zhulin I.B."/>
            <person name="Ekborg N.A."/>
            <person name="Lamed R."/>
            <person name="Richardson P.M."/>
            <person name="Borovok I."/>
            <person name="Hutcheson S."/>
        </authorList>
    </citation>
    <scope>NUCLEOTIDE SEQUENCE [LARGE SCALE GENOMIC DNA]</scope>
    <source>
        <strain evidence="3">2-40 / ATCC 43961 / DSM 17024</strain>
    </source>
</reference>
<dbReference type="eggNOG" id="ENOG502Z8MY">
    <property type="taxonomic scope" value="Bacteria"/>
</dbReference>
<evidence type="ECO:0000259" key="1">
    <source>
        <dbReference type="Pfam" id="PF03559"/>
    </source>
</evidence>
<dbReference type="HOGENOM" id="CLU_1113829_0_0_6"/>
<sequence length="255" mass="29176">MAAEYLSKLNDYKNYLRQHGFDVAHLRVETQFESLRDWSVIGDLGEVIKWFSEQQKNCRMEVEDIPLSECSNWSIDVDTGWIRHKSGEFFVVQGVRVAFSAGREVSEGWDQPIVTQVGYNGGILGLLRKRIKGVPHYLVEAKAEPGNPDKVQISPTLQATFSNLKQAHGGRKPMYSEYFESPELNGGAVLFSQWMSEDGGRLHLKRNWGMLVEVPEETNIEFTSNFYWASLFQLKELIKQNSWVNPHVRGIVSHL</sequence>
<dbReference type="InterPro" id="IPR005212">
    <property type="entry name" value="EvaA-like"/>
</dbReference>
<dbReference type="Pfam" id="PF03559">
    <property type="entry name" value="Hexose_dehydrat"/>
    <property type="match status" value="1"/>
</dbReference>
<dbReference type="InterPro" id="IPR038153">
    <property type="entry name" value="EvaA-like_sf"/>
</dbReference>
<dbReference type="GeneID" id="98613798"/>
<organism evidence="2 3">
    <name type="scientific">Saccharophagus degradans (strain 2-40 / ATCC 43961 / DSM 17024)</name>
    <dbReference type="NCBI Taxonomy" id="203122"/>
    <lineage>
        <taxon>Bacteria</taxon>
        <taxon>Pseudomonadati</taxon>
        <taxon>Pseudomonadota</taxon>
        <taxon>Gammaproteobacteria</taxon>
        <taxon>Cellvibrionales</taxon>
        <taxon>Cellvibrionaceae</taxon>
        <taxon>Saccharophagus</taxon>
    </lineage>
</organism>
<gene>
    <name evidence="2" type="ordered locus">Sde_2127</name>
</gene>
<dbReference type="Proteomes" id="UP000001947">
    <property type="component" value="Chromosome"/>
</dbReference>
<dbReference type="RefSeq" id="WP_011468605.1">
    <property type="nucleotide sequence ID" value="NC_007912.1"/>
</dbReference>
<name>Q21IU2_SACD2</name>
<evidence type="ECO:0000313" key="3">
    <source>
        <dbReference type="Proteomes" id="UP000001947"/>
    </source>
</evidence>
<dbReference type="EMBL" id="CP000282">
    <property type="protein sequence ID" value="ABD81387.1"/>
    <property type="molecule type" value="Genomic_DNA"/>
</dbReference>
<protein>
    <submittedName>
        <fullName evidence="2">Putative dNDP-4-keto-6-deoxy-glucose-2,3-dehydratase</fullName>
    </submittedName>
</protein>
<dbReference type="STRING" id="203122.Sde_2127"/>
<dbReference type="OrthoDB" id="9814961at2"/>
<accession>Q21IU2</accession>